<dbReference type="PANTHER" id="PTHR10885">
    <property type="entry name" value="ISOPENTENYL-DIPHOSPHATE DELTA-ISOMERASE"/>
    <property type="match status" value="1"/>
</dbReference>
<dbReference type="CDD" id="cd04692">
    <property type="entry name" value="NUDIX_Hydrolase"/>
    <property type="match status" value="1"/>
</dbReference>
<dbReference type="InterPro" id="IPR000086">
    <property type="entry name" value="NUDIX_hydrolase_dom"/>
</dbReference>
<reference evidence="3" key="1">
    <citation type="submission" date="2017-09" db="EMBL/GenBank/DDBJ databases">
        <title>Depth-based differentiation of microbial function through sediment-hosted aquifers and enrichment of novel symbionts in the deep terrestrial subsurface.</title>
        <authorList>
            <person name="Probst A.J."/>
            <person name="Ladd B."/>
            <person name="Jarett J.K."/>
            <person name="Geller-Mcgrath D.E."/>
            <person name="Sieber C.M.K."/>
            <person name="Emerson J.B."/>
            <person name="Anantharaman K."/>
            <person name="Thomas B.C."/>
            <person name="Malmstrom R."/>
            <person name="Stieglmeier M."/>
            <person name="Klingl A."/>
            <person name="Woyke T."/>
            <person name="Ryan C.M."/>
            <person name="Banfield J.F."/>
        </authorList>
    </citation>
    <scope>NUCLEOTIDE SEQUENCE [LARGE SCALE GENOMIC DNA]</scope>
</reference>
<evidence type="ECO:0000313" key="3">
    <source>
        <dbReference type="Proteomes" id="UP000228952"/>
    </source>
</evidence>
<protein>
    <recommendedName>
        <fullName evidence="1">Nudix hydrolase domain-containing protein</fullName>
    </recommendedName>
</protein>
<dbReference type="Pfam" id="PF00293">
    <property type="entry name" value="NUDIX"/>
    <property type="match status" value="1"/>
</dbReference>
<dbReference type="Proteomes" id="UP000228952">
    <property type="component" value="Unassembled WGS sequence"/>
</dbReference>
<evidence type="ECO:0000313" key="2">
    <source>
        <dbReference type="EMBL" id="PJA13081.1"/>
    </source>
</evidence>
<dbReference type="GO" id="GO:0003824">
    <property type="term" value="F:catalytic activity"/>
    <property type="evidence" value="ECO:0007669"/>
    <property type="project" value="UniProtKB-ARBA"/>
</dbReference>
<dbReference type="Gene3D" id="3.90.79.10">
    <property type="entry name" value="Nucleoside Triphosphate Pyrophosphohydrolase"/>
    <property type="match status" value="1"/>
</dbReference>
<dbReference type="AlphaFoldDB" id="A0A2M7W1A7"/>
<organism evidence="2 3">
    <name type="scientific">Candidatus Dojkabacteria bacterium CG_4_10_14_0_2_um_filter_Dojkabacteria_WS6_41_15</name>
    <dbReference type="NCBI Taxonomy" id="2014249"/>
    <lineage>
        <taxon>Bacteria</taxon>
        <taxon>Candidatus Dojkabacteria</taxon>
    </lineage>
</organism>
<proteinExistence type="predicted"/>
<sequence>MLSVVQQEEEYFDLVDTNNNLLGKSKLRKDVHRDGDWHRAIHLWIQNSNGDLLLQKRSKEKKLFPNLWHMAVAGHVEHPTSLDCVQTCIKEAKEELGIDLVEQQLTFLFTLKWKYSANGINDAEFDYIYLAKLNLPIEQVSYSSDEVSDVKYFSIDEFIKQISTNPEIFLPQLDEYRKLIKILQS</sequence>
<dbReference type="SUPFAM" id="SSF55811">
    <property type="entry name" value="Nudix"/>
    <property type="match status" value="1"/>
</dbReference>
<comment type="caution">
    <text evidence="2">The sequence shown here is derived from an EMBL/GenBank/DDBJ whole genome shotgun (WGS) entry which is preliminary data.</text>
</comment>
<dbReference type="EMBL" id="PFQB01000097">
    <property type="protein sequence ID" value="PJA13081.1"/>
    <property type="molecule type" value="Genomic_DNA"/>
</dbReference>
<name>A0A2M7W1A7_9BACT</name>
<dbReference type="InterPro" id="IPR015797">
    <property type="entry name" value="NUDIX_hydrolase-like_dom_sf"/>
</dbReference>
<evidence type="ECO:0000259" key="1">
    <source>
        <dbReference type="PROSITE" id="PS51462"/>
    </source>
</evidence>
<accession>A0A2M7W1A7</accession>
<gene>
    <name evidence="2" type="ORF">COX64_03680</name>
</gene>
<feature type="domain" description="Nudix hydrolase" evidence="1">
    <location>
        <begin position="36"/>
        <end position="175"/>
    </location>
</feature>
<dbReference type="PANTHER" id="PTHR10885:SF0">
    <property type="entry name" value="ISOPENTENYL-DIPHOSPHATE DELTA-ISOMERASE"/>
    <property type="match status" value="1"/>
</dbReference>
<dbReference type="PROSITE" id="PS51462">
    <property type="entry name" value="NUDIX"/>
    <property type="match status" value="1"/>
</dbReference>